<feature type="region of interest" description="Disordered" evidence="1">
    <location>
        <begin position="340"/>
        <end position="405"/>
    </location>
</feature>
<dbReference type="EMBL" id="JAACJP010000033">
    <property type="protein sequence ID" value="KAF5375491.1"/>
    <property type="molecule type" value="Genomic_DNA"/>
</dbReference>
<protein>
    <submittedName>
        <fullName evidence="2">Uncharacterized protein</fullName>
    </submittedName>
</protein>
<proteinExistence type="predicted"/>
<dbReference type="Proteomes" id="UP000565441">
    <property type="component" value="Unassembled WGS sequence"/>
</dbReference>
<keyword evidence="3" id="KW-1185">Reference proteome</keyword>
<evidence type="ECO:0000256" key="1">
    <source>
        <dbReference type="SAM" id="MobiDB-lite"/>
    </source>
</evidence>
<name>A0A8H5H2J5_9AGAR</name>
<feature type="compositionally biased region" description="Basic and acidic residues" evidence="1">
    <location>
        <begin position="377"/>
        <end position="390"/>
    </location>
</feature>
<accession>A0A8H5H2J5</accession>
<dbReference type="OrthoDB" id="2943086at2759"/>
<feature type="region of interest" description="Disordered" evidence="1">
    <location>
        <begin position="433"/>
        <end position="527"/>
    </location>
</feature>
<organism evidence="2 3">
    <name type="scientific">Tricholomella constricta</name>
    <dbReference type="NCBI Taxonomy" id="117010"/>
    <lineage>
        <taxon>Eukaryota</taxon>
        <taxon>Fungi</taxon>
        <taxon>Dikarya</taxon>
        <taxon>Basidiomycota</taxon>
        <taxon>Agaricomycotina</taxon>
        <taxon>Agaricomycetes</taxon>
        <taxon>Agaricomycetidae</taxon>
        <taxon>Agaricales</taxon>
        <taxon>Tricholomatineae</taxon>
        <taxon>Lyophyllaceae</taxon>
        <taxon>Tricholomella</taxon>
    </lineage>
</organism>
<evidence type="ECO:0000313" key="3">
    <source>
        <dbReference type="Proteomes" id="UP000565441"/>
    </source>
</evidence>
<reference evidence="2 3" key="1">
    <citation type="journal article" date="2020" name="ISME J.">
        <title>Uncovering the hidden diversity of litter-decomposition mechanisms in mushroom-forming fungi.</title>
        <authorList>
            <person name="Floudas D."/>
            <person name="Bentzer J."/>
            <person name="Ahren D."/>
            <person name="Johansson T."/>
            <person name="Persson P."/>
            <person name="Tunlid A."/>
        </authorList>
    </citation>
    <scope>NUCLEOTIDE SEQUENCE [LARGE SCALE GENOMIC DNA]</scope>
    <source>
        <strain evidence="2 3">CBS 661.87</strain>
    </source>
</reference>
<evidence type="ECO:0000313" key="2">
    <source>
        <dbReference type="EMBL" id="KAF5375491.1"/>
    </source>
</evidence>
<feature type="compositionally biased region" description="Low complexity" evidence="1">
    <location>
        <begin position="459"/>
        <end position="474"/>
    </location>
</feature>
<feature type="compositionally biased region" description="Polar residues" evidence="1">
    <location>
        <begin position="440"/>
        <end position="455"/>
    </location>
</feature>
<dbReference type="AlphaFoldDB" id="A0A8H5H2J5"/>
<sequence length="641" mass="70116">MYLRPRKLETVKEEGWHIVTSDWWHTLYDSMPWSFTQEYFVEDTAKRSSFRGSLFSWWDASCSSEASFRRRRNAFDGPEHDLTLSAELCGVQCAADAIATYEADVGFFPVGVVESQHCKGGRMVDISVEVNQEDVARGREKWNVFAEVLMSKVSQEPPVNVDDELAIGNETSRVSSPSSSSHGGLHRSTSTLSSVDLTDSDLSYNSISVPSTPRGKSIEAIVEVKDASPVTGGKEHYISPGRPLNASASSFVPTSITPSKAKAEESFMFATPTTTEPKPSSQPAFVSFTFPSLEVPPLPTVRIKKDEQGFYSEAEVAAPVPQTQRAACAFLPPFLQDSIRRKAPASKTRAMVDRLRSSHNHSHSPSPNPPLYDLNLFEERTSVSEDDRPRNSGMSSPSSQEEDDDGWINLAEADKASQESKARRTRNLFLALTRRRSDSVPPNQNTEANADTQSEIEIPMTTSPSPSPSPLLSTEDGWIEGPSVAPSTETTPQQRRTESRSRSHRKRRSSHAPPAPPTAIPPHFMPSTTLRAPIGLHHVPFHPAASHFPSPAPASYFYATYPAMMSPVAYTSYMQQLQLMQLQLRGSGGGGGGVGGRRSTAPHSAEWFTHPTAGVKSFTTANTPAPMVSSPAPLGRRGSLW</sequence>
<feature type="region of interest" description="Disordered" evidence="1">
    <location>
        <begin position="171"/>
        <end position="192"/>
    </location>
</feature>
<feature type="compositionally biased region" description="Pro residues" evidence="1">
    <location>
        <begin position="513"/>
        <end position="524"/>
    </location>
</feature>
<gene>
    <name evidence="2" type="ORF">D9615_009170</name>
</gene>
<feature type="region of interest" description="Disordered" evidence="1">
    <location>
        <begin position="621"/>
        <end position="641"/>
    </location>
</feature>
<comment type="caution">
    <text evidence="2">The sequence shown here is derived from an EMBL/GenBank/DDBJ whole genome shotgun (WGS) entry which is preliminary data.</text>
</comment>